<dbReference type="InterPro" id="IPR036291">
    <property type="entry name" value="NAD(P)-bd_dom_sf"/>
</dbReference>
<keyword evidence="6" id="KW-0560">Oxidoreductase</keyword>
<dbReference type="OrthoDB" id="438291at2759"/>
<sequence length="397" mass="41420">MASRLLFCAAALALASGAGAAATGARASGAPLVRGVARRLAARMAAPGAAGKTVRVGVVGASGYTGAELVRLLLSHPQAEIAFLSAERSAGKPYAEVYPQFAHVKALPNLVKLEDASYDGVDVVFACLPHAMSHKLVASVPARCKVVDLSADFRLADIPTYEKWYNVPHGAPELQPEAVYGLCELNRAKVATARIVANPGCYPTAAQLPLAPLLSQRLILKEGIIIDAKSGATGAGRAPKEGTLFCEVADGLAPYGIASHRHLPEIEQGLSLAAGEPVMCTFTPHLMPMSRGIEETIYVRTAPGVRAAQLKAALQAQYANDEFVAILDGGAVPATRHVRGSNLCTINVFDDRIDGQAIIISCIDNLVKGASGQAIQNMNIACGLPEHLGLRGAPVFP</sequence>
<evidence type="ECO:0000256" key="9">
    <source>
        <dbReference type="SAM" id="SignalP"/>
    </source>
</evidence>
<dbReference type="GO" id="GO:0003942">
    <property type="term" value="F:N-acetyl-gamma-glutamyl-phosphate reductase activity"/>
    <property type="evidence" value="ECO:0007669"/>
    <property type="project" value="UniProtKB-EC"/>
</dbReference>
<evidence type="ECO:0000259" key="10">
    <source>
        <dbReference type="SMART" id="SM00859"/>
    </source>
</evidence>
<dbReference type="EMBL" id="JAGTXO010000058">
    <property type="protein sequence ID" value="KAG8458030.1"/>
    <property type="molecule type" value="Genomic_DNA"/>
</dbReference>
<proteinExistence type="inferred from homology"/>
<dbReference type="OMA" id="PHLTPMI"/>
<dbReference type="SMART" id="SM00859">
    <property type="entry name" value="Semialdhyde_dh"/>
    <property type="match status" value="1"/>
</dbReference>
<evidence type="ECO:0000256" key="1">
    <source>
        <dbReference type="ARBA" id="ARBA00004862"/>
    </source>
</evidence>
<keyword evidence="12" id="KW-1185">Reference proteome</keyword>
<dbReference type="PANTHER" id="PTHR32338:SF10">
    <property type="entry name" value="N-ACETYL-GAMMA-GLUTAMYL-PHOSPHATE REDUCTASE, CHLOROPLASTIC-RELATED"/>
    <property type="match status" value="1"/>
</dbReference>
<dbReference type="Proteomes" id="UP000751190">
    <property type="component" value="Unassembled WGS sequence"/>
</dbReference>
<dbReference type="Pfam" id="PF22698">
    <property type="entry name" value="Semialdhyde_dhC_1"/>
    <property type="match status" value="1"/>
</dbReference>
<keyword evidence="4" id="KW-0028">Amino-acid biosynthesis</keyword>
<dbReference type="InterPro" id="IPR000534">
    <property type="entry name" value="Semialdehyde_DH_NAD-bd"/>
</dbReference>
<feature type="active site" evidence="8">
    <location>
        <position position="201"/>
    </location>
</feature>
<evidence type="ECO:0000256" key="2">
    <source>
        <dbReference type="ARBA" id="ARBA00013072"/>
    </source>
</evidence>
<protein>
    <recommendedName>
        <fullName evidence="2">N-acetyl-gamma-glutamyl-phosphate reductase</fullName>
        <ecNumber evidence="2">1.2.1.38</ecNumber>
    </recommendedName>
</protein>
<gene>
    <name evidence="11" type="ORF">KFE25_007237</name>
</gene>
<evidence type="ECO:0000256" key="8">
    <source>
        <dbReference type="PROSITE-ProRule" id="PRU10010"/>
    </source>
</evidence>
<keyword evidence="3" id="KW-0055">Arginine biosynthesis</keyword>
<dbReference type="HAMAP" id="MF_00150">
    <property type="entry name" value="ArgC_type1"/>
    <property type="match status" value="1"/>
</dbReference>
<dbReference type="AlphaFoldDB" id="A0A8J6C5C9"/>
<comment type="catalytic activity">
    <reaction evidence="7">
        <text>N-acetyl-L-glutamate 5-semialdehyde + phosphate + NADP(+) = N-acetyl-L-glutamyl 5-phosphate + NADPH + H(+)</text>
        <dbReference type="Rhea" id="RHEA:21588"/>
        <dbReference type="ChEBI" id="CHEBI:15378"/>
        <dbReference type="ChEBI" id="CHEBI:29123"/>
        <dbReference type="ChEBI" id="CHEBI:43474"/>
        <dbReference type="ChEBI" id="CHEBI:57783"/>
        <dbReference type="ChEBI" id="CHEBI:57936"/>
        <dbReference type="ChEBI" id="CHEBI:58349"/>
        <dbReference type="EC" id="1.2.1.38"/>
    </reaction>
</comment>
<dbReference type="GO" id="GO:0006526">
    <property type="term" value="P:L-arginine biosynthetic process"/>
    <property type="evidence" value="ECO:0007669"/>
    <property type="project" value="UniProtKB-UniPathway"/>
</dbReference>
<dbReference type="InterPro" id="IPR050085">
    <property type="entry name" value="AGPR"/>
</dbReference>
<dbReference type="InterPro" id="IPR023013">
    <property type="entry name" value="AGPR_AS"/>
</dbReference>
<comment type="pathway">
    <text evidence="1">Amino-acid biosynthesis; L-arginine biosynthesis; N(2)-acetyl-L-ornithine from L-glutamate: step 3/4.</text>
</comment>
<dbReference type="Gene3D" id="3.40.50.720">
    <property type="entry name" value="NAD(P)-binding Rossmann-like Domain"/>
    <property type="match status" value="1"/>
</dbReference>
<evidence type="ECO:0000256" key="6">
    <source>
        <dbReference type="ARBA" id="ARBA00023002"/>
    </source>
</evidence>
<evidence type="ECO:0000256" key="4">
    <source>
        <dbReference type="ARBA" id="ARBA00022605"/>
    </source>
</evidence>
<name>A0A8J6C5C9_DIALT</name>
<dbReference type="InterPro" id="IPR000706">
    <property type="entry name" value="AGPR_type-1"/>
</dbReference>
<comment type="caution">
    <text evidence="11">The sequence shown here is derived from an EMBL/GenBank/DDBJ whole genome shotgun (WGS) entry which is preliminary data.</text>
</comment>
<dbReference type="CDD" id="cd23934">
    <property type="entry name" value="AGPR_1_C"/>
    <property type="match status" value="1"/>
</dbReference>
<dbReference type="GO" id="GO:0070401">
    <property type="term" value="F:NADP+ binding"/>
    <property type="evidence" value="ECO:0007669"/>
    <property type="project" value="InterPro"/>
</dbReference>
<dbReference type="GO" id="GO:0051287">
    <property type="term" value="F:NAD binding"/>
    <property type="evidence" value="ECO:0007669"/>
    <property type="project" value="InterPro"/>
</dbReference>
<dbReference type="PROSITE" id="PS01224">
    <property type="entry name" value="ARGC"/>
    <property type="match status" value="1"/>
</dbReference>
<dbReference type="UniPathway" id="UPA00068">
    <property type="reaction ID" value="UER00108"/>
</dbReference>
<feature type="domain" description="Semialdehyde dehydrogenase NAD-binding" evidence="10">
    <location>
        <begin position="55"/>
        <end position="193"/>
    </location>
</feature>
<dbReference type="CDD" id="cd17895">
    <property type="entry name" value="AGPR_1_N"/>
    <property type="match status" value="1"/>
</dbReference>
<accession>A0A8J6C5C9</accession>
<feature type="chain" id="PRO_5035227975" description="N-acetyl-gamma-glutamyl-phosphate reductase" evidence="9">
    <location>
        <begin position="21"/>
        <end position="397"/>
    </location>
</feature>
<feature type="signal peptide" evidence="9">
    <location>
        <begin position="1"/>
        <end position="20"/>
    </location>
</feature>
<reference evidence="11" key="1">
    <citation type="submission" date="2021-05" db="EMBL/GenBank/DDBJ databases">
        <title>The genome of the haptophyte Pavlova lutheri (Diacronema luteri, Pavlovales) - a model for lipid biosynthesis in eukaryotic algae.</title>
        <authorList>
            <person name="Hulatt C.J."/>
            <person name="Posewitz M.C."/>
        </authorList>
    </citation>
    <scope>NUCLEOTIDE SEQUENCE</scope>
    <source>
        <strain evidence="11">NIVA-4/92</strain>
    </source>
</reference>
<evidence type="ECO:0000313" key="12">
    <source>
        <dbReference type="Proteomes" id="UP000751190"/>
    </source>
</evidence>
<dbReference type="InterPro" id="IPR058924">
    <property type="entry name" value="AGPR_dimerisation_dom"/>
</dbReference>
<evidence type="ECO:0000256" key="7">
    <source>
        <dbReference type="ARBA" id="ARBA00050557"/>
    </source>
</evidence>
<organism evidence="11 12">
    <name type="scientific">Diacronema lutheri</name>
    <name type="common">Unicellular marine alga</name>
    <name type="synonym">Monochrysis lutheri</name>
    <dbReference type="NCBI Taxonomy" id="2081491"/>
    <lineage>
        <taxon>Eukaryota</taxon>
        <taxon>Haptista</taxon>
        <taxon>Haptophyta</taxon>
        <taxon>Pavlovophyceae</taxon>
        <taxon>Pavlovales</taxon>
        <taxon>Pavlovaceae</taxon>
        <taxon>Diacronema</taxon>
    </lineage>
</organism>
<dbReference type="PANTHER" id="PTHR32338">
    <property type="entry name" value="N-ACETYL-GAMMA-GLUTAMYL-PHOSPHATE REDUCTASE, CHLOROPLASTIC-RELATED-RELATED"/>
    <property type="match status" value="1"/>
</dbReference>
<evidence type="ECO:0000256" key="3">
    <source>
        <dbReference type="ARBA" id="ARBA00022571"/>
    </source>
</evidence>
<keyword evidence="9" id="KW-0732">Signal</keyword>
<evidence type="ECO:0000313" key="11">
    <source>
        <dbReference type="EMBL" id="KAG8458030.1"/>
    </source>
</evidence>
<dbReference type="FunFam" id="3.30.360.10:FF:000014">
    <property type="entry name" value="N-acetyl-gamma-glutamyl-phosphate reductase"/>
    <property type="match status" value="1"/>
</dbReference>
<dbReference type="EC" id="1.2.1.38" evidence="2"/>
<dbReference type="SUPFAM" id="SSF55347">
    <property type="entry name" value="Glyceraldehyde-3-phosphate dehydrogenase-like, C-terminal domain"/>
    <property type="match status" value="1"/>
</dbReference>
<evidence type="ECO:0000256" key="5">
    <source>
        <dbReference type="ARBA" id="ARBA00022857"/>
    </source>
</evidence>
<keyword evidence="5" id="KW-0521">NADP</keyword>
<dbReference type="SUPFAM" id="SSF51735">
    <property type="entry name" value="NAD(P)-binding Rossmann-fold domains"/>
    <property type="match status" value="1"/>
</dbReference>
<dbReference type="NCBIfam" id="TIGR01850">
    <property type="entry name" value="argC"/>
    <property type="match status" value="1"/>
</dbReference>
<dbReference type="Pfam" id="PF01118">
    <property type="entry name" value="Semialdhyde_dh"/>
    <property type="match status" value="1"/>
</dbReference>
<dbReference type="Gene3D" id="3.30.360.10">
    <property type="entry name" value="Dihydrodipicolinate Reductase, domain 2"/>
    <property type="match status" value="1"/>
</dbReference>